<evidence type="ECO:0000313" key="3">
    <source>
        <dbReference type="Proteomes" id="UP000815325"/>
    </source>
</evidence>
<evidence type="ECO:0000256" key="1">
    <source>
        <dbReference type="SAM" id="Phobius"/>
    </source>
</evidence>
<sequence>MAAFCPCDLISFFEEPWHQGSLSTDLSLPPQECSRVIHGNCFSIETCFLGVHMFISVAQLFISNFFLSSIFLRVLLLTHHILFGIIL</sequence>
<organism evidence="2 3">
    <name type="scientific">Dunaliella salina</name>
    <name type="common">Green alga</name>
    <name type="synonym">Protococcus salinus</name>
    <dbReference type="NCBI Taxonomy" id="3046"/>
    <lineage>
        <taxon>Eukaryota</taxon>
        <taxon>Viridiplantae</taxon>
        <taxon>Chlorophyta</taxon>
        <taxon>core chlorophytes</taxon>
        <taxon>Chlorophyceae</taxon>
        <taxon>CS clade</taxon>
        <taxon>Chlamydomonadales</taxon>
        <taxon>Dunaliellaceae</taxon>
        <taxon>Dunaliella</taxon>
    </lineage>
</organism>
<keyword evidence="1" id="KW-0812">Transmembrane</keyword>
<reference evidence="2" key="1">
    <citation type="submission" date="2017-08" db="EMBL/GenBank/DDBJ databases">
        <authorList>
            <person name="Polle J.E."/>
            <person name="Barry K."/>
            <person name="Cushman J."/>
            <person name="Schmutz J."/>
            <person name="Tran D."/>
            <person name="Hathwaick L.T."/>
            <person name="Yim W.C."/>
            <person name="Jenkins J."/>
            <person name="Mckie-Krisberg Z.M."/>
            <person name="Prochnik S."/>
            <person name="Lindquist E."/>
            <person name="Dockter R.B."/>
            <person name="Adam C."/>
            <person name="Molina H."/>
            <person name="Bunkerborg J."/>
            <person name="Jin E."/>
            <person name="Buchheim M."/>
            <person name="Magnuson J."/>
        </authorList>
    </citation>
    <scope>NUCLEOTIDE SEQUENCE</scope>
    <source>
        <strain evidence="2">CCAP 19/18</strain>
    </source>
</reference>
<proteinExistence type="predicted"/>
<feature type="transmembrane region" description="Helical" evidence="1">
    <location>
        <begin position="53"/>
        <end position="76"/>
    </location>
</feature>
<keyword evidence="1" id="KW-0472">Membrane</keyword>
<evidence type="ECO:0000313" key="2">
    <source>
        <dbReference type="EMBL" id="KAF5843021.1"/>
    </source>
</evidence>
<comment type="caution">
    <text evidence="2">The sequence shown here is derived from an EMBL/GenBank/DDBJ whole genome shotgun (WGS) entry which is preliminary data.</text>
</comment>
<dbReference type="Proteomes" id="UP000815325">
    <property type="component" value="Unassembled WGS sequence"/>
</dbReference>
<keyword evidence="3" id="KW-1185">Reference proteome</keyword>
<gene>
    <name evidence="2" type="ORF">DUNSADRAFT_3150</name>
</gene>
<evidence type="ECO:0008006" key="4">
    <source>
        <dbReference type="Google" id="ProtNLM"/>
    </source>
</evidence>
<accession>A0ABQ7H840</accession>
<name>A0ABQ7H840_DUNSA</name>
<protein>
    <recommendedName>
        <fullName evidence="4">Encoded protein</fullName>
    </recommendedName>
</protein>
<keyword evidence="1" id="KW-1133">Transmembrane helix</keyword>
<dbReference type="EMBL" id="MU069450">
    <property type="protein sequence ID" value="KAF5843021.1"/>
    <property type="molecule type" value="Genomic_DNA"/>
</dbReference>